<dbReference type="RefSeq" id="WP_157802594.1">
    <property type="nucleotide sequence ID" value="NZ_BOOX01000001.1"/>
</dbReference>
<dbReference type="Pfam" id="PF13524">
    <property type="entry name" value="Glyco_trans_1_2"/>
    <property type="match status" value="1"/>
</dbReference>
<protein>
    <recommendedName>
        <fullName evidence="3">Spore protein YkvP/CgeB glycosyl transferase-like domain-containing protein</fullName>
    </recommendedName>
</protein>
<evidence type="ECO:0000313" key="4">
    <source>
        <dbReference type="EMBL" id="PJJ70169.1"/>
    </source>
</evidence>
<reference evidence="4 5" key="1">
    <citation type="submission" date="2017-11" db="EMBL/GenBank/DDBJ databases">
        <title>Genomic Encyclopedia of Archaeal and Bacterial Type Strains, Phase II (KMG-II): From Individual Species to Whole Genera.</title>
        <authorList>
            <person name="Goeker M."/>
        </authorList>
    </citation>
    <scope>NUCLEOTIDE SEQUENCE [LARGE SCALE GENOMIC DNA]</scope>
    <source>
        <strain evidence="4 5">DSM 25478</strain>
    </source>
</reference>
<evidence type="ECO:0000256" key="2">
    <source>
        <dbReference type="SAM" id="Phobius"/>
    </source>
</evidence>
<keyword evidence="2" id="KW-0812">Transmembrane</keyword>
<dbReference type="AlphaFoldDB" id="A0A2M9CE56"/>
<organism evidence="4 5">
    <name type="scientific">Sediminihabitans luteus</name>
    <dbReference type="NCBI Taxonomy" id="1138585"/>
    <lineage>
        <taxon>Bacteria</taxon>
        <taxon>Bacillati</taxon>
        <taxon>Actinomycetota</taxon>
        <taxon>Actinomycetes</taxon>
        <taxon>Micrococcales</taxon>
        <taxon>Cellulomonadaceae</taxon>
        <taxon>Sediminihabitans</taxon>
    </lineage>
</organism>
<feature type="domain" description="Spore protein YkvP/CgeB glycosyl transferase-like" evidence="3">
    <location>
        <begin position="549"/>
        <end position="690"/>
    </location>
</feature>
<dbReference type="EMBL" id="PGFE01000003">
    <property type="protein sequence ID" value="PJJ70169.1"/>
    <property type="molecule type" value="Genomic_DNA"/>
</dbReference>
<feature type="region of interest" description="Disordered" evidence="1">
    <location>
        <begin position="91"/>
        <end position="112"/>
    </location>
</feature>
<dbReference type="OrthoDB" id="9797391at2"/>
<evidence type="ECO:0000259" key="3">
    <source>
        <dbReference type="Pfam" id="PF13524"/>
    </source>
</evidence>
<accession>A0A2M9CE56</accession>
<keyword evidence="2" id="KW-1133">Transmembrane helix</keyword>
<dbReference type="Proteomes" id="UP000231693">
    <property type="component" value="Unassembled WGS sequence"/>
</dbReference>
<evidence type="ECO:0000256" key="1">
    <source>
        <dbReference type="SAM" id="MobiDB-lite"/>
    </source>
</evidence>
<evidence type="ECO:0000313" key="5">
    <source>
        <dbReference type="Proteomes" id="UP000231693"/>
    </source>
</evidence>
<keyword evidence="2" id="KW-0472">Membrane</keyword>
<keyword evidence="5" id="KW-1185">Reference proteome</keyword>
<name>A0A2M9CE56_9CELL</name>
<dbReference type="InterPro" id="IPR055259">
    <property type="entry name" value="YkvP/CgeB_Glyco_trans-like"/>
</dbReference>
<sequence>MRAGTRRGAVAIVAALLALLVALDHDAAWVPALVVGLLVVGLGLGLEAVLLGRRAGRRQAELAARIAHNHERASVWNHHLERALGIDRDAVVPEPAPAPDSAATGPDRWDDAPGVVPGRTSIVIEAQGPADGVLRALAGVAASDTVPGRTTEVVVVHRTVAEPDRARARAAVGETGGTYLPLPDGTPWDVAVDAGILRASGDVVVLLRGGGVLRGGALASLVRALDDADVRAAQALAVDHDERILAAGLVQVDRRALPVRLLAGLSPDDARGLDGARPAAVSSVASAWRTSELRALRGFRAKESHARHPDDADVDLCRRARETFGGSVLVLPAARASVPPERPSAGGPGRDVRAPSEVRGVHELDALLDRCGFVAAHLDPGDGRSGPSPVLVRAPARPRRWGVVVASTPGSAGDTWGDTHVGESLRRALVAQGDEAVVHRAAAAASGAPRFDDVVLVVRGTRRVRPVPGRINVLWVISHPEDVTPDEVAEFDLVLAASESWSARTSRATGREVHVMHQATDASVFGTDVPPVPSDLPIFVGGAHVGRERPVVDVAERAGVRIAVHGEGWTAGRGRLAVHGPYIPNHELCARYRGAPLVLADHWSSMAREGFVQNRVFDALASGARVVSDPVVGMRDLLGDAVRTYDSPGEFARLCDPAGADLFGSLEQREEVARWVRREHSFDARARRLMSLVDATEEVASWR</sequence>
<dbReference type="SUPFAM" id="SSF53448">
    <property type="entry name" value="Nucleotide-diphospho-sugar transferases"/>
    <property type="match status" value="1"/>
</dbReference>
<dbReference type="InterPro" id="IPR029044">
    <property type="entry name" value="Nucleotide-diphossugar_trans"/>
</dbReference>
<feature type="transmembrane region" description="Helical" evidence="2">
    <location>
        <begin position="34"/>
        <end position="52"/>
    </location>
</feature>
<gene>
    <name evidence="4" type="ORF">CLV28_1998</name>
</gene>
<proteinExistence type="predicted"/>
<comment type="caution">
    <text evidence="4">The sequence shown here is derived from an EMBL/GenBank/DDBJ whole genome shotgun (WGS) entry which is preliminary data.</text>
</comment>